<feature type="chain" id="PRO_5001486843" description="EF hand" evidence="1">
    <location>
        <begin position="23"/>
        <end position="267"/>
    </location>
</feature>
<evidence type="ECO:0000313" key="2">
    <source>
        <dbReference type="EMBL" id="EYB90587.1"/>
    </source>
</evidence>
<evidence type="ECO:0008006" key="4">
    <source>
        <dbReference type="Google" id="ProtNLM"/>
    </source>
</evidence>
<proteinExistence type="predicted"/>
<dbReference type="OrthoDB" id="26525at2759"/>
<accession>A0A016SJP8</accession>
<reference evidence="3" key="1">
    <citation type="journal article" date="2015" name="Nat. Genet.">
        <title>The genome and transcriptome of the zoonotic hookworm Ancylostoma ceylanicum identify infection-specific gene families.</title>
        <authorList>
            <person name="Schwarz E.M."/>
            <person name="Hu Y."/>
            <person name="Antoshechkin I."/>
            <person name="Miller M.M."/>
            <person name="Sternberg P.W."/>
            <person name="Aroian R.V."/>
        </authorList>
    </citation>
    <scope>NUCLEOTIDE SEQUENCE</scope>
    <source>
        <strain evidence="3">HY135</strain>
    </source>
</reference>
<sequence length="267" mass="29381">MILVLLCLIATAVASPLPPAEAGDTWLQVCCQDNDLNSSGGINFREFTIFALNLMNLNRAELEKLFLTGDVDRNSELDGEECIPMRATLKKMLNEKGDILLKKYDVSNDGKLSQDEAISLAKSEFGVSKNETFKEFILADQNADHMVSSGNEMSELMLNLRTRQVINAGMNLPVGKADVPLSAALPHTFCTTFSHNKAPVHTSSPIFTMPLCDALLTSVHQLTPNITADPFRFVVLTFRYHNAPQAPVDSLRCVVCILCVIVHCILQ</sequence>
<evidence type="ECO:0000256" key="1">
    <source>
        <dbReference type="SAM" id="SignalP"/>
    </source>
</evidence>
<dbReference type="Gene3D" id="1.10.238.10">
    <property type="entry name" value="EF-hand"/>
    <property type="match status" value="1"/>
</dbReference>
<name>A0A016SJP8_9BILA</name>
<dbReference type="Proteomes" id="UP000024635">
    <property type="component" value="Unassembled WGS sequence"/>
</dbReference>
<protein>
    <recommendedName>
        <fullName evidence="4">EF hand</fullName>
    </recommendedName>
</protein>
<organism evidence="2 3">
    <name type="scientific">Ancylostoma ceylanicum</name>
    <dbReference type="NCBI Taxonomy" id="53326"/>
    <lineage>
        <taxon>Eukaryota</taxon>
        <taxon>Metazoa</taxon>
        <taxon>Ecdysozoa</taxon>
        <taxon>Nematoda</taxon>
        <taxon>Chromadorea</taxon>
        <taxon>Rhabditida</taxon>
        <taxon>Rhabditina</taxon>
        <taxon>Rhabditomorpha</taxon>
        <taxon>Strongyloidea</taxon>
        <taxon>Ancylostomatidae</taxon>
        <taxon>Ancylostomatinae</taxon>
        <taxon>Ancylostoma</taxon>
    </lineage>
</organism>
<gene>
    <name evidence="2" type="primary">Acey_s0218.g2431</name>
    <name evidence="2" type="ORF">Y032_0218g2431</name>
</gene>
<keyword evidence="1" id="KW-0732">Signal</keyword>
<dbReference type="EMBL" id="JARK01001554">
    <property type="protein sequence ID" value="EYB90587.1"/>
    <property type="molecule type" value="Genomic_DNA"/>
</dbReference>
<feature type="signal peptide" evidence="1">
    <location>
        <begin position="1"/>
        <end position="22"/>
    </location>
</feature>
<keyword evidence="3" id="KW-1185">Reference proteome</keyword>
<dbReference type="AlphaFoldDB" id="A0A016SJP8"/>
<evidence type="ECO:0000313" key="3">
    <source>
        <dbReference type="Proteomes" id="UP000024635"/>
    </source>
</evidence>
<comment type="caution">
    <text evidence="2">The sequence shown here is derived from an EMBL/GenBank/DDBJ whole genome shotgun (WGS) entry which is preliminary data.</text>
</comment>
<dbReference type="SUPFAM" id="SSF47473">
    <property type="entry name" value="EF-hand"/>
    <property type="match status" value="1"/>
</dbReference>
<dbReference type="InterPro" id="IPR011992">
    <property type="entry name" value="EF-hand-dom_pair"/>
</dbReference>